<protein>
    <submittedName>
        <fullName evidence="2">Peptidase inhibitor family I36</fullName>
    </submittedName>
</protein>
<gene>
    <name evidence="2" type="ORF">GA0070216_103187</name>
</gene>
<dbReference type="Gene3D" id="2.60.20.10">
    <property type="entry name" value="Crystallins"/>
    <property type="match status" value="1"/>
</dbReference>
<keyword evidence="1" id="KW-0732">Signal</keyword>
<evidence type="ECO:0000313" key="3">
    <source>
        <dbReference type="Proteomes" id="UP000198797"/>
    </source>
</evidence>
<sequence>MRIKSLLVSASIGAAMVVTAASPAFAATGYNRCPDFKMCVFTGTNGSGAIAYFSTGDGNLGDSSGPTGMNNNIESIWNRSGHTWELFDGIGFSGTRWESDPYVGHNNVIAAAANKVSSLRDT</sequence>
<dbReference type="Pfam" id="PF03995">
    <property type="entry name" value="Inhibitor_I36"/>
    <property type="match status" value="1"/>
</dbReference>
<feature type="signal peptide" evidence="1">
    <location>
        <begin position="1"/>
        <end position="26"/>
    </location>
</feature>
<evidence type="ECO:0000313" key="2">
    <source>
        <dbReference type="EMBL" id="SCE92833.1"/>
    </source>
</evidence>
<dbReference type="SUPFAM" id="SSF49695">
    <property type="entry name" value="gamma-Crystallin-like"/>
    <property type="match status" value="1"/>
</dbReference>
<dbReference type="AlphaFoldDB" id="A0A1C4W9H8"/>
<feature type="chain" id="PRO_5008706657" evidence="1">
    <location>
        <begin position="27"/>
        <end position="122"/>
    </location>
</feature>
<evidence type="ECO:0000256" key="1">
    <source>
        <dbReference type="SAM" id="SignalP"/>
    </source>
</evidence>
<dbReference type="EMBL" id="FMCU01000003">
    <property type="protein sequence ID" value="SCE92833.1"/>
    <property type="molecule type" value="Genomic_DNA"/>
</dbReference>
<accession>A0A1C4W9H8</accession>
<dbReference type="InterPro" id="IPR011024">
    <property type="entry name" value="G_crystallin-like"/>
</dbReference>
<organism evidence="2 3">
    <name type="scientific">Micromonospora matsumotoense</name>
    <dbReference type="NCBI Taxonomy" id="121616"/>
    <lineage>
        <taxon>Bacteria</taxon>
        <taxon>Bacillati</taxon>
        <taxon>Actinomycetota</taxon>
        <taxon>Actinomycetes</taxon>
        <taxon>Micromonosporales</taxon>
        <taxon>Micromonosporaceae</taxon>
        <taxon>Micromonospora</taxon>
    </lineage>
</organism>
<reference evidence="3" key="1">
    <citation type="submission" date="2016-06" db="EMBL/GenBank/DDBJ databases">
        <authorList>
            <person name="Varghese N."/>
            <person name="Submissions Spin"/>
        </authorList>
    </citation>
    <scope>NUCLEOTIDE SEQUENCE [LARGE SCALE GENOMIC DNA]</scope>
    <source>
        <strain evidence="3">DSM 44100</strain>
    </source>
</reference>
<dbReference type="Proteomes" id="UP000198797">
    <property type="component" value="Unassembled WGS sequence"/>
</dbReference>
<name>A0A1C4W9H8_9ACTN</name>
<dbReference type="RefSeq" id="WP_091241527.1">
    <property type="nucleotide sequence ID" value="NZ_FMCU01000003.1"/>
</dbReference>
<dbReference type="OrthoDB" id="4554488at2"/>
<proteinExistence type="predicted"/>
<keyword evidence="3" id="KW-1185">Reference proteome</keyword>